<keyword evidence="2" id="KW-0812">Transmembrane</keyword>
<feature type="transmembrane region" description="Helical" evidence="2">
    <location>
        <begin position="21"/>
        <end position="40"/>
    </location>
</feature>
<proteinExistence type="predicted"/>
<keyword evidence="2" id="KW-0472">Membrane</keyword>
<feature type="region of interest" description="Disordered" evidence="1">
    <location>
        <begin position="43"/>
        <end position="124"/>
    </location>
</feature>
<name>A0A1D1XP22_9ARAE</name>
<evidence type="ECO:0000256" key="1">
    <source>
        <dbReference type="SAM" id="MobiDB-lite"/>
    </source>
</evidence>
<evidence type="ECO:0000313" key="3">
    <source>
        <dbReference type="EMBL" id="JAT44121.1"/>
    </source>
</evidence>
<protein>
    <submittedName>
        <fullName evidence="3">Collagen alpha-5(VI) chain</fullName>
    </submittedName>
</protein>
<reference evidence="3" key="1">
    <citation type="submission" date="2015-07" db="EMBL/GenBank/DDBJ databases">
        <title>Transcriptome Assembly of Anthurium amnicola.</title>
        <authorList>
            <person name="Suzuki J."/>
        </authorList>
    </citation>
    <scope>NUCLEOTIDE SEQUENCE</scope>
</reference>
<feature type="compositionally biased region" description="Basic and acidic residues" evidence="1">
    <location>
        <begin position="52"/>
        <end position="68"/>
    </location>
</feature>
<sequence>ERERERGVRDSNSDTMRTQSSLLVILFLLCGTAFVARLAMAQPTNPGAGRRVAADQGRRRELSRHGDSGVRGVGAQQADGAGPQVRPDHQRLRQRDVLPAGHPGQRRHQQAQLRGPGVGEALGQDQGAHLLQALVVTSAAARSPV</sequence>
<gene>
    <name evidence="3" type="primary">COL6A5_0</name>
    <name evidence="3" type="ORF">g.145577</name>
</gene>
<feature type="non-terminal residue" evidence="3">
    <location>
        <position position="1"/>
    </location>
</feature>
<keyword evidence="3" id="KW-0176">Collagen</keyword>
<organism evidence="3">
    <name type="scientific">Anthurium amnicola</name>
    <dbReference type="NCBI Taxonomy" id="1678845"/>
    <lineage>
        <taxon>Eukaryota</taxon>
        <taxon>Viridiplantae</taxon>
        <taxon>Streptophyta</taxon>
        <taxon>Embryophyta</taxon>
        <taxon>Tracheophyta</taxon>
        <taxon>Spermatophyta</taxon>
        <taxon>Magnoliopsida</taxon>
        <taxon>Liliopsida</taxon>
        <taxon>Araceae</taxon>
        <taxon>Pothoideae</taxon>
        <taxon>Potheae</taxon>
        <taxon>Anthurium</taxon>
    </lineage>
</organism>
<dbReference type="AlphaFoldDB" id="A0A1D1XP22"/>
<keyword evidence="2" id="KW-1133">Transmembrane helix</keyword>
<dbReference type="EMBL" id="GDJX01023815">
    <property type="protein sequence ID" value="JAT44121.1"/>
    <property type="molecule type" value="Transcribed_RNA"/>
</dbReference>
<evidence type="ECO:0000256" key="2">
    <source>
        <dbReference type="SAM" id="Phobius"/>
    </source>
</evidence>
<accession>A0A1D1XP22</accession>
<feature type="compositionally biased region" description="Basic and acidic residues" evidence="1">
    <location>
        <begin position="86"/>
        <end position="96"/>
    </location>
</feature>